<dbReference type="InterPro" id="IPR036866">
    <property type="entry name" value="RibonucZ/Hydroxyglut_hydro"/>
</dbReference>
<organism evidence="2 3">
    <name type="scientific">Runella aurantiaca</name>
    <dbReference type="NCBI Taxonomy" id="2282308"/>
    <lineage>
        <taxon>Bacteria</taxon>
        <taxon>Pseudomonadati</taxon>
        <taxon>Bacteroidota</taxon>
        <taxon>Cytophagia</taxon>
        <taxon>Cytophagales</taxon>
        <taxon>Spirosomataceae</taxon>
        <taxon>Runella</taxon>
    </lineage>
</organism>
<name>A0A369IBE9_9BACT</name>
<dbReference type="OrthoDB" id="9781189at2"/>
<dbReference type="AlphaFoldDB" id="A0A369IBE9"/>
<dbReference type="CDD" id="cd16279">
    <property type="entry name" value="metallo-hydrolase-like_MBL-fold"/>
    <property type="match status" value="1"/>
</dbReference>
<evidence type="ECO:0000313" key="3">
    <source>
        <dbReference type="Proteomes" id="UP000253141"/>
    </source>
</evidence>
<proteinExistence type="predicted"/>
<accession>A0A369IBE9</accession>
<dbReference type="Gene3D" id="3.60.15.10">
    <property type="entry name" value="Ribonuclease Z/Hydroxyacylglutathione hydrolase-like"/>
    <property type="match status" value="1"/>
</dbReference>
<sequence length="253" mass="28850">MIVTLLGTGTSSGVPLIGCSCDVCRSLDYRDKRLRVSIHLAVNGHHFVVDTGPDFRQQMLREGISQLDAVIFTHQHKDHTAGLDDVRAFNFLQQRDMPVYGRAEVLEQIHREFEYVFAEHRYPGIPRLQLHEISNTPFEVKGVTFIPIDVLHHKLPVFGFRVSNFAYVTDVNHIAESEQHKLKGLDVLVLGALQRDQHISHYSLEQALGMVERLQPKMTYFTHVSHKMGKHGDVEKELPPTVRLGYDGLKLKL</sequence>
<comment type="caution">
    <text evidence="2">The sequence shown here is derived from an EMBL/GenBank/DDBJ whole genome shotgun (WGS) entry which is preliminary data.</text>
</comment>
<reference evidence="2 3" key="1">
    <citation type="submission" date="2018-07" db="EMBL/GenBank/DDBJ databases">
        <title>Genome analysis of Runella aurantiaca.</title>
        <authorList>
            <person name="Yang X."/>
        </authorList>
    </citation>
    <scope>NUCLEOTIDE SEQUENCE [LARGE SCALE GENOMIC DNA]</scope>
    <source>
        <strain evidence="2 3">YX9</strain>
    </source>
</reference>
<dbReference type="PANTHER" id="PTHR42663:SF6">
    <property type="entry name" value="HYDROLASE C777.06C-RELATED"/>
    <property type="match status" value="1"/>
</dbReference>
<dbReference type="SUPFAM" id="SSF56281">
    <property type="entry name" value="Metallo-hydrolase/oxidoreductase"/>
    <property type="match status" value="1"/>
</dbReference>
<keyword evidence="3" id="KW-1185">Reference proteome</keyword>
<dbReference type="InterPro" id="IPR001279">
    <property type="entry name" value="Metallo-B-lactamas"/>
</dbReference>
<protein>
    <submittedName>
        <fullName evidence="2">MBL fold metallo-hydrolase</fullName>
    </submittedName>
</protein>
<keyword evidence="2" id="KW-0378">Hydrolase</keyword>
<gene>
    <name evidence="2" type="ORF">DVG78_13590</name>
</gene>
<feature type="domain" description="Metallo-beta-lactamase" evidence="1">
    <location>
        <begin position="35"/>
        <end position="223"/>
    </location>
</feature>
<dbReference type="Proteomes" id="UP000253141">
    <property type="component" value="Unassembled WGS sequence"/>
</dbReference>
<dbReference type="EMBL" id="QPIW01000009">
    <property type="protein sequence ID" value="RDB05605.1"/>
    <property type="molecule type" value="Genomic_DNA"/>
</dbReference>
<dbReference type="Pfam" id="PF12706">
    <property type="entry name" value="Lactamase_B_2"/>
    <property type="match status" value="1"/>
</dbReference>
<dbReference type="PANTHER" id="PTHR42663">
    <property type="entry name" value="HYDROLASE C777.06C-RELATED-RELATED"/>
    <property type="match status" value="1"/>
</dbReference>
<evidence type="ECO:0000313" key="2">
    <source>
        <dbReference type="EMBL" id="RDB05605.1"/>
    </source>
</evidence>
<evidence type="ECO:0000259" key="1">
    <source>
        <dbReference type="SMART" id="SM00849"/>
    </source>
</evidence>
<dbReference type="RefSeq" id="WP_114461609.1">
    <property type="nucleotide sequence ID" value="NZ_QPIW01000009.1"/>
</dbReference>
<dbReference type="GO" id="GO:0016787">
    <property type="term" value="F:hydrolase activity"/>
    <property type="evidence" value="ECO:0007669"/>
    <property type="project" value="UniProtKB-KW"/>
</dbReference>
<dbReference type="SMART" id="SM00849">
    <property type="entry name" value="Lactamase_B"/>
    <property type="match status" value="1"/>
</dbReference>